<dbReference type="InterPro" id="IPR045058">
    <property type="entry name" value="GIMA/IAN/Toc"/>
</dbReference>
<dbReference type="InterPro" id="IPR027417">
    <property type="entry name" value="P-loop_NTPase"/>
</dbReference>
<dbReference type="EMBL" id="CAJNOO010003503">
    <property type="protein sequence ID" value="CAF1340360.1"/>
    <property type="molecule type" value="Genomic_DNA"/>
</dbReference>
<dbReference type="AlphaFoldDB" id="A0A815GIT9"/>
<feature type="domain" description="AIG1-type G" evidence="6">
    <location>
        <begin position="5"/>
        <end position="210"/>
    </location>
</feature>
<evidence type="ECO:0000259" key="6">
    <source>
        <dbReference type="PROSITE" id="PS51720"/>
    </source>
</evidence>
<dbReference type="Proteomes" id="UP000663882">
    <property type="component" value="Unassembled WGS sequence"/>
</dbReference>
<dbReference type="FunFam" id="3.40.50.300:FF:000366">
    <property type="entry name" value="GTPase, IMAP family member 2"/>
    <property type="match status" value="1"/>
</dbReference>
<dbReference type="OrthoDB" id="5985928at2759"/>
<evidence type="ECO:0000256" key="3">
    <source>
        <dbReference type="ARBA" id="ARBA00023134"/>
    </source>
</evidence>
<evidence type="ECO:0000256" key="2">
    <source>
        <dbReference type="ARBA" id="ARBA00022741"/>
    </source>
</evidence>
<feature type="compositionally biased region" description="Low complexity" evidence="4">
    <location>
        <begin position="413"/>
        <end position="423"/>
    </location>
</feature>
<accession>A0A815GIT9</accession>
<evidence type="ECO:0000256" key="5">
    <source>
        <dbReference type="SAM" id="Phobius"/>
    </source>
</evidence>
<dbReference type="SUPFAM" id="SSF52540">
    <property type="entry name" value="P-loop containing nucleoside triphosphate hydrolases"/>
    <property type="match status" value="2"/>
</dbReference>
<feature type="transmembrane region" description="Helical" evidence="5">
    <location>
        <begin position="194"/>
        <end position="212"/>
    </location>
</feature>
<dbReference type="PANTHER" id="PTHR10903:SF184">
    <property type="entry name" value="GTP-BINDING PROTEIN A"/>
    <property type="match status" value="1"/>
</dbReference>
<evidence type="ECO:0000313" key="8">
    <source>
        <dbReference type="Proteomes" id="UP000663882"/>
    </source>
</evidence>
<feature type="compositionally biased region" description="Basic and acidic residues" evidence="4">
    <location>
        <begin position="424"/>
        <end position="525"/>
    </location>
</feature>
<keyword evidence="5" id="KW-0812">Transmembrane</keyword>
<evidence type="ECO:0000256" key="1">
    <source>
        <dbReference type="ARBA" id="ARBA00008535"/>
    </source>
</evidence>
<organism evidence="7 8">
    <name type="scientific">Rotaria sordida</name>
    <dbReference type="NCBI Taxonomy" id="392033"/>
    <lineage>
        <taxon>Eukaryota</taxon>
        <taxon>Metazoa</taxon>
        <taxon>Spiralia</taxon>
        <taxon>Gnathifera</taxon>
        <taxon>Rotifera</taxon>
        <taxon>Eurotatoria</taxon>
        <taxon>Bdelloidea</taxon>
        <taxon>Philodinida</taxon>
        <taxon>Philodinidae</taxon>
        <taxon>Rotaria</taxon>
    </lineage>
</organism>
<protein>
    <recommendedName>
        <fullName evidence="6">AIG1-type G domain-containing protein</fullName>
    </recommendedName>
</protein>
<evidence type="ECO:0000256" key="4">
    <source>
        <dbReference type="SAM" id="MobiDB-lite"/>
    </source>
</evidence>
<keyword evidence="2" id="KW-0547">Nucleotide-binding</keyword>
<keyword evidence="5" id="KW-0472">Membrane</keyword>
<dbReference type="PROSITE" id="PS51720">
    <property type="entry name" value="G_AIG1"/>
    <property type="match status" value="2"/>
</dbReference>
<gene>
    <name evidence="7" type="ORF">RFH988_LOCUS31746</name>
</gene>
<dbReference type="InterPro" id="IPR006703">
    <property type="entry name" value="G_AIG1"/>
</dbReference>
<keyword evidence="3" id="KW-0342">GTP-binding</keyword>
<dbReference type="PANTHER" id="PTHR10903">
    <property type="entry name" value="GTPASE, IMAP FAMILY MEMBER-RELATED"/>
    <property type="match status" value="1"/>
</dbReference>
<reference evidence="7" key="1">
    <citation type="submission" date="2021-02" db="EMBL/GenBank/DDBJ databases">
        <authorList>
            <person name="Nowell W R."/>
        </authorList>
    </citation>
    <scope>NUCLEOTIDE SEQUENCE</scope>
</reference>
<feature type="domain" description="AIG1-type G" evidence="6">
    <location>
        <begin position="230"/>
        <end position="427"/>
    </location>
</feature>
<feature type="region of interest" description="Disordered" evidence="4">
    <location>
        <begin position="413"/>
        <end position="538"/>
    </location>
</feature>
<dbReference type="Gene3D" id="3.40.50.300">
    <property type="entry name" value="P-loop containing nucleotide triphosphate hydrolases"/>
    <property type="match status" value="2"/>
</dbReference>
<dbReference type="Pfam" id="PF04548">
    <property type="entry name" value="AIG1"/>
    <property type="match status" value="2"/>
</dbReference>
<comment type="similarity">
    <text evidence="1">Belongs to the TRAFAC class TrmE-Era-EngA-EngB-Septin-like GTPase superfamily. AIG1/Toc34/Toc159-like paraseptin GTPase family. IAN subfamily.</text>
</comment>
<feature type="transmembrane region" description="Helical" evidence="5">
    <location>
        <begin position="232"/>
        <end position="256"/>
    </location>
</feature>
<dbReference type="GO" id="GO:0005525">
    <property type="term" value="F:GTP binding"/>
    <property type="evidence" value="ECO:0007669"/>
    <property type="project" value="UniProtKB-KW"/>
</dbReference>
<evidence type="ECO:0000313" key="7">
    <source>
        <dbReference type="EMBL" id="CAF1340360.1"/>
    </source>
</evidence>
<name>A0A815GIT9_9BILA</name>
<keyword evidence="5" id="KW-1133">Transmembrane helix</keyword>
<sequence length="621" mass="72462">MASSQDQLRIVLIGRTGNGKSSIGNSLLHSRSAFYSTQSPNSITKTCEVKTAIVPDIDGRQKQLMVVDTPGFFDTDICITNEQVQQIIASQIFTMTSPGVHAFLIILRVGRFSPEEKNTVDFIKKIFGDGAAKYCIVIFTREDQLDEGQTIDDFINRSDELKDLIQKCGNRKFTINNKINGEPLDRKTKQLLQMIDRMILFSYSIGAVYLLVYDSIFGTMQEAFWLWWAYPIKSYVLTMIYAFAGYLGVNCVLNLVRHFVKTAIVPDIDGRQKQLMVVDTPGFFDTDKRITNEQVQQIIASQIFTMTSPGVHAFLIILRVDRFSPEEKNTVDFIRKIFGDDVAKYCIVIFTCEDQLDRNQSIDDFINQSDELKDLIKKCGNRKFTINNKINDELLEKKTKRLLQMIDRMVQNNNGNYYTNGKYEQIERQRKEEKARREEEERKKKKEYEHALVAKAREEERQKAEKREREAREEERRKAEKREQQIRDEERKRAERREQEERERRIRAEEDARNERRRNEEREQSAARSRRNYDDDNDFLSNEMRQMMLSSHMPLPNISSMCMPYQTPMPTNSTIHRGSGGRFTGEFMATRGSANNQPIMEGSRGGRFYWNANGNKTYVRK</sequence>
<proteinExistence type="inferred from homology"/>
<comment type="caution">
    <text evidence="7">The sequence shown here is derived from an EMBL/GenBank/DDBJ whole genome shotgun (WGS) entry which is preliminary data.</text>
</comment>